<proteinExistence type="predicted"/>
<sequence>MIGAIVGGIAGGIGGSVGSDIASEAAMDALKYDISYPKCVICLETFECRNFETDSKSFPIRRLVRCVERVQRMNLTYVKHVEEVIGVDQQSKNT</sequence>
<dbReference type="EMBL" id="CP090895">
    <property type="protein sequence ID" value="ULT91957.1"/>
    <property type="molecule type" value="Genomic_DNA"/>
</dbReference>
<evidence type="ECO:0000313" key="1">
    <source>
        <dbReference type="EMBL" id="ULT91957.1"/>
    </source>
</evidence>
<accession>A0AAE9D1P9</accession>
<name>A0AAE9D1P9_CAEBR</name>
<gene>
    <name evidence="1" type="ORF">L3Y34_009560</name>
</gene>
<reference evidence="1 2" key="1">
    <citation type="submission" date="2022-02" db="EMBL/GenBank/DDBJ databases">
        <title>Chromosome-level reference genomes for two strains of Caenorhabditis briggsae: an improved platform for comparative genomics.</title>
        <authorList>
            <person name="Stevens L."/>
            <person name="Andersen E.C."/>
        </authorList>
    </citation>
    <scope>NUCLEOTIDE SEQUENCE [LARGE SCALE GENOMIC DNA]</scope>
    <source>
        <strain evidence="1">QX1410_ONT</strain>
        <tissue evidence="1">Whole-organism</tissue>
    </source>
</reference>
<dbReference type="AlphaFoldDB" id="A0AAE9D1P9"/>
<organism evidence="1 2">
    <name type="scientific">Caenorhabditis briggsae</name>
    <dbReference type="NCBI Taxonomy" id="6238"/>
    <lineage>
        <taxon>Eukaryota</taxon>
        <taxon>Metazoa</taxon>
        <taxon>Ecdysozoa</taxon>
        <taxon>Nematoda</taxon>
        <taxon>Chromadorea</taxon>
        <taxon>Rhabditida</taxon>
        <taxon>Rhabditina</taxon>
        <taxon>Rhabditomorpha</taxon>
        <taxon>Rhabditoidea</taxon>
        <taxon>Rhabditidae</taxon>
        <taxon>Peloderinae</taxon>
        <taxon>Caenorhabditis</taxon>
    </lineage>
</organism>
<evidence type="ECO:0000313" key="2">
    <source>
        <dbReference type="Proteomes" id="UP000827892"/>
    </source>
</evidence>
<protein>
    <submittedName>
        <fullName evidence="1">Uncharacterized protein</fullName>
    </submittedName>
</protein>
<dbReference type="Proteomes" id="UP000827892">
    <property type="component" value="Chromosome V"/>
</dbReference>